<feature type="signal peptide" evidence="2">
    <location>
        <begin position="1"/>
        <end position="27"/>
    </location>
</feature>
<comment type="caution">
    <text evidence="4">The sequence shown here is derived from an EMBL/GenBank/DDBJ whole genome shotgun (WGS) entry which is preliminary data.</text>
</comment>
<reference evidence="4 5" key="1">
    <citation type="journal article" date="2023" name="IScience">
        <title>Expanded male sex-determining region conserved during the evolution of homothallism in the green alga Volvox.</title>
        <authorList>
            <person name="Yamamoto K."/>
            <person name="Matsuzaki R."/>
            <person name="Mahakham W."/>
            <person name="Heman W."/>
            <person name="Sekimoto H."/>
            <person name="Kawachi M."/>
            <person name="Minakuchi Y."/>
            <person name="Toyoda A."/>
            <person name="Nozaki H."/>
        </authorList>
    </citation>
    <scope>NUCLEOTIDE SEQUENCE [LARGE SCALE GENOMIC DNA]</scope>
    <source>
        <strain evidence="4 5">NIES-4468</strain>
    </source>
</reference>
<feature type="region of interest" description="Disordered" evidence="1">
    <location>
        <begin position="196"/>
        <end position="432"/>
    </location>
</feature>
<name>A0ABQ5RZ90_9CHLO</name>
<keyword evidence="2" id="KW-0732">Signal</keyword>
<feature type="domain" description="Pherophorin" evidence="3">
    <location>
        <begin position="566"/>
        <end position="714"/>
    </location>
</feature>
<dbReference type="PRINTS" id="PR01217">
    <property type="entry name" value="PRICHEXTENSN"/>
</dbReference>
<protein>
    <recommendedName>
        <fullName evidence="3">Pherophorin domain-containing protein</fullName>
    </recommendedName>
</protein>
<organism evidence="4 5">
    <name type="scientific">Volvox africanus</name>
    <dbReference type="NCBI Taxonomy" id="51714"/>
    <lineage>
        <taxon>Eukaryota</taxon>
        <taxon>Viridiplantae</taxon>
        <taxon>Chlorophyta</taxon>
        <taxon>core chlorophytes</taxon>
        <taxon>Chlorophyceae</taxon>
        <taxon>CS clade</taxon>
        <taxon>Chlamydomonadales</taxon>
        <taxon>Volvocaceae</taxon>
        <taxon>Volvox</taxon>
    </lineage>
</organism>
<dbReference type="EMBL" id="BSDZ01000013">
    <property type="protein sequence ID" value="GLI62518.1"/>
    <property type="molecule type" value="Genomic_DNA"/>
</dbReference>
<accession>A0ABQ5RZ90</accession>
<dbReference type="Proteomes" id="UP001165090">
    <property type="component" value="Unassembled WGS sequence"/>
</dbReference>
<feature type="domain" description="Pherophorin" evidence="3">
    <location>
        <begin position="35"/>
        <end position="188"/>
    </location>
</feature>
<feature type="chain" id="PRO_5045913692" description="Pherophorin domain-containing protein" evidence="2">
    <location>
        <begin position="28"/>
        <end position="721"/>
    </location>
</feature>
<sequence length="721" mass="73620">MSGATKMNRAGVVAVLAAAAFLAVANAQSGLYPNFPFCQCTKTPAAYSLSPTVKATGRGKYCFTLNVNPPAGCNTFCCKADLRKLEFNVNPSCDISGVVIKSTVNGVPTTVGPAFDEPNQGPVGAKILRLTQLGLGLGDDNTEICISLAPNKFGEGCTTLEALCVPPKGMTPGVCSTAMFDSSMGCCPISNVNVPSPPPPPPPSPPPPPPPRPPPPSPPPPSPRPPSPPPPPPPSPPPPPPPSPPPPSPPPPPPPSPPPPSPPPPPPPSPPPPSPPPPSPPPPPPPSPPPPSPPPPSPPPPSPPPPPPPSPPPPPPPSPPPPPPPSPPPPPPPSPPPPSPPPPSPPPPSPPPPSPPPPPPPSPPPPPPPSPPPPPPPSPPPPSPPPPSPPPPPPPSPPPPSPPPPSPPPPPPPSPRPPPPPSPPPPSPPPQCTVCTTLSLDAAPTVIFPITLTKDQCDDFSSIVATDVHDAAAAAGAIMIGTLPAITCEDTKITVCGTFLSAQEAAKLQSWIDEKVKEWLSLVVPDACPAYLDGYTISVAVDGLTGSGGCLTASAAVACSLGPVPFPKCECDTGRLSTPFVVSPTMYRLPGRTKATNLFCFTLDVRTPNNKGYCGKTTVLNKAEIWGNEDLRRTVEGVGVQPAGASKISFRTPVWGPVGDQTLKVTPLNWSREQAKNGTICLELTKGTDLGDFCNYGGNTCWLNLFDPNIKCCPLFVATLI</sequence>
<feature type="compositionally biased region" description="Pro residues" evidence="1">
    <location>
        <begin position="196"/>
        <end position="431"/>
    </location>
</feature>
<evidence type="ECO:0000259" key="3">
    <source>
        <dbReference type="Pfam" id="PF12499"/>
    </source>
</evidence>
<evidence type="ECO:0000256" key="1">
    <source>
        <dbReference type="SAM" id="MobiDB-lite"/>
    </source>
</evidence>
<evidence type="ECO:0000313" key="4">
    <source>
        <dbReference type="EMBL" id="GLI62518.1"/>
    </source>
</evidence>
<gene>
    <name evidence="4" type="ORF">VaNZ11_005175</name>
</gene>
<evidence type="ECO:0000256" key="2">
    <source>
        <dbReference type="SAM" id="SignalP"/>
    </source>
</evidence>
<evidence type="ECO:0000313" key="5">
    <source>
        <dbReference type="Proteomes" id="UP001165090"/>
    </source>
</evidence>
<proteinExistence type="predicted"/>
<keyword evidence="5" id="KW-1185">Reference proteome</keyword>
<dbReference type="Pfam" id="PF12499">
    <property type="entry name" value="DUF3707"/>
    <property type="match status" value="2"/>
</dbReference>
<dbReference type="InterPro" id="IPR024616">
    <property type="entry name" value="Pherophorin"/>
</dbReference>